<name>A0A0A8YUL3_ARUDO</name>
<proteinExistence type="predicted"/>
<dbReference type="AlphaFoldDB" id="A0A0A8YUL3"/>
<evidence type="ECO:0000313" key="1">
    <source>
        <dbReference type="EMBL" id="JAD30296.1"/>
    </source>
</evidence>
<accession>A0A0A8YUL3</accession>
<sequence>MKSSDDLKWLSINDKAATMQLGVLFFT</sequence>
<protein>
    <submittedName>
        <fullName evidence="1">Uncharacterized protein</fullName>
    </submittedName>
</protein>
<reference evidence="1" key="2">
    <citation type="journal article" date="2015" name="Data Brief">
        <title>Shoot transcriptome of the giant reed, Arundo donax.</title>
        <authorList>
            <person name="Barrero R.A."/>
            <person name="Guerrero F.D."/>
            <person name="Moolhuijzen P."/>
            <person name="Goolsby J.A."/>
            <person name="Tidwell J."/>
            <person name="Bellgard S.E."/>
            <person name="Bellgard M.I."/>
        </authorList>
    </citation>
    <scope>NUCLEOTIDE SEQUENCE</scope>
    <source>
        <tissue evidence="1">Shoot tissue taken approximately 20 cm above the soil surface</tissue>
    </source>
</reference>
<reference evidence="1" key="1">
    <citation type="submission" date="2014-09" db="EMBL/GenBank/DDBJ databases">
        <authorList>
            <person name="Magalhaes I.L.F."/>
            <person name="Oliveira U."/>
            <person name="Santos F.R."/>
            <person name="Vidigal T.H.D.A."/>
            <person name="Brescovit A.D."/>
            <person name="Santos A.J."/>
        </authorList>
    </citation>
    <scope>NUCLEOTIDE SEQUENCE</scope>
    <source>
        <tissue evidence="1">Shoot tissue taken approximately 20 cm above the soil surface</tissue>
    </source>
</reference>
<organism evidence="1">
    <name type="scientific">Arundo donax</name>
    <name type="common">Giant reed</name>
    <name type="synonym">Donax arundinaceus</name>
    <dbReference type="NCBI Taxonomy" id="35708"/>
    <lineage>
        <taxon>Eukaryota</taxon>
        <taxon>Viridiplantae</taxon>
        <taxon>Streptophyta</taxon>
        <taxon>Embryophyta</taxon>
        <taxon>Tracheophyta</taxon>
        <taxon>Spermatophyta</taxon>
        <taxon>Magnoliopsida</taxon>
        <taxon>Liliopsida</taxon>
        <taxon>Poales</taxon>
        <taxon>Poaceae</taxon>
        <taxon>PACMAD clade</taxon>
        <taxon>Arundinoideae</taxon>
        <taxon>Arundineae</taxon>
        <taxon>Arundo</taxon>
    </lineage>
</organism>
<dbReference type="EMBL" id="GBRH01267599">
    <property type="protein sequence ID" value="JAD30296.1"/>
    <property type="molecule type" value="Transcribed_RNA"/>
</dbReference>